<feature type="signal peptide" evidence="4">
    <location>
        <begin position="1"/>
        <end position="20"/>
    </location>
</feature>
<evidence type="ECO:0000259" key="5">
    <source>
        <dbReference type="PROSITE" id="PS01180"/>
    </source>
</evidence>
<comment type="caution">
    <text evidence="6">The sequence shown here is derived from an EMBL/GenBank/DDBJ whole genome shotgun (WGS) entry which is preliminary data.</text>
</comment>
<evidence type="ECO:0000256" key="1">
    <source>
        <dbReference type="ARBA" id="ARBA00023157"/>
    </source>
</evidence>
<proteinExistence type="predicted"/>
<feature type="region of interest" description="Disordered" evidence="3">
    <location>
        <begin position="148"/>
        <end position="193"/>
    </location>
</feature>
<evidence type="ECO:0000313" key="6">
    <source>
        <dbReference type="EMBL" id="KAG7301068.1"/>
    </source>
</evidence>
<evidence type="ECO:0000256" key="3">
    <source>
        <dbReference type="SAM" id="MobiDB-lite"/>
    </source>
</evidence>
<accession>A0ABQ7Q865</accession>
<organism evidence="6 7">
    <name type="scientific">Plutella xylostella</name>
    <name type="common">Diamondback moth</name>
    <name type="synonym">Plutella maculipennis</name>
    <dbReference type="NCBI Taxonomy" id="51655"/>
    <lineage>
        <taxon>Eukaryota</taxon>
        <taxon>Metazoa</taxon>
        <taxon>Ecdysozoa</taxon>
        <taxon>Arthropoda</taxon>
        <taxon>Hexapoda</taxon>
        <taxon>Insecta</taxon>
        <taxon>Pterygota</taxon>
        <taxon>Neoptera</taxon>
        <taxon>Endopterygota</taxon>
        <taxon>Lepidoptera</taxon>
        <taxon>Glossata</taxon>
        <taxon>Ditrysia</taxon>
        <taxon>Yponomeutoidea</taxon>
        <taxon>Plutellidae</taxon>
        <taxon>Plutella</taxon>
    </lineage>
</organism>
<feature type="compositionally biased region" description="Low complexity" evidence="3">
    <location>
        <begin position="154"/>
        <end position="168"/>
    </location>
</feature>
<gene>
    <name evidence="6" type="ORF">JYU34_015451</name>
</gene>
<feature type="domain" description="CUB" evidence="5">
    <location>
        <begin position="27"/>
        <end position="141"/>
    </location>
</feature>
<protein>
    <recommendedName>
        <fullName evidence="5">CUB domain-containing protein</fullName>
    </recommendedName>
</protein>
<keyword evidence="1" id="KW-1015">Disulfide bond</keyword>
<reference evidence="6 7" key="1">
    <citation type="submission" date="2021-06" db="EMBL/GenBank/DDBJ databases">
        <title>A haploid diamondback moth (Plutella xylostella L.) genome assembly resolves 31 chromosomes and identifies a diamide resistance mutation.</title>
        <authorList>
            <person name="Ward C.M."/>
            <person name="Perry K.D."/>
            <person name="Baker G."/>
            <person name="Powis K."/>
            <person name="Heckel D.G."/>
            <person name="Baxter S.W."/>
        </authorList>
    </citation>
    <scope>NUCLEOTIDE SEQUENCE [LARGE SCALE GENOMIC DNA]</scope>
    <source>
        <strain evidence="6 7">LV</strain>
        <tissue evidence="6">Single pupa</tissue>
    </source>
</reference>
<dbReference type="InterPro" id="IPR000859">
    <property type="entry name" value="CUB_dom"/>
</dbReference>
<sequence>MTSKALVLLAVALHVMTSQAQPLVDQCGEAGYFPKWLIPGDEYYIYSSQSLGSYGGQKYCNWFTTCVAGRVRLDCPRVEMPESENCGQDHLSVQTSKVKVPRSYCGSSPIQELSEDSQMSVALVAPKNSKGGKFLCKISCVGPDFPAGPTLPAQSGVPEVPQVSQVQEVPEESDQEYNQSEDIKSSEENDDYE</sequence>
<dbReference type="EMBL" id="JAHIBW010000020">
    <property type="protein sequence ID" value="KAG7301068.1"/>
    <property type="molecule type" value="Genomic_DNA"/>
</dbReference>
<dbReference type="PROSITE" id="PS01180">
    <property type="entry name" value="CUB"/>
    <property type="match status" value="1"/>
</dbReference>
<evidence type="ECO:0000313" key="7">
    <source>
        <dbReference type="Proteomes" id="UP000823941"/>
    </source>
</evidence>
<evidence type="ECO:0000256" key="2">
    <source>
        <dbReference type="PROSITE-ProRule" id="PRU00059"/>
    </source>
</evidence>
<dbReference type="InterPro" id="IPR035914">
    <property type="entry name" value="Sperma_CUB_dom_sf"/>
</dbReference>
<keyword evidence="4" id="KW-0732">Signal</keyword>
<dbReference type="Pfam" id="PF00431">
    <property type="entry name" value="CUB"/>
    <property type="match status" value="1"/>
</dbReference>
<dbReference type="SUPFAM" id="SSF49854">
    <property type="entry name" value="Spermadhesin, CUB domain"/>
    <property type="match status" value="1"/>
</dbReference>
<comment type="caution">
    <text evidence="2">Lacks conserved residue(s) required for the propagation of feature annotation.</text>
</comment>
<dbReference type="Proteomes" id="UP000823941">
    <property type="component" value="Chromosome 20"/>
</dbReference>
<name>A0ABQ7Q865_PLUXY</name>
<evidence type="ECO:0000256" key="4">
    <source>
        <dbReference type="SAM" id="SignalP"/>
    </source>
</evidence>
<feature type="chain" id="PRO_5045088767" description="CUB domain-containing protein" evidence="4">
    <location>
        <begin position="21"/>
        <end position="193"/>
    </location>
</feature>
<keyword evidence="7" id="KW-1185">Reference proteome</keyword>
<dbReference type="Gene3D" id="2.60.120.290">
    <property type="entry name" value="Spermadhesin, CUB domain"/>
    <property type="match status" value="1"/>
</dbReference>